<dbReference type="AlphaFoldDB" id="A0A8T0A1I5"/>
<keyword evidence="2" id="KW-0812">Transmembrane</keyword>
<feature type="transmembrane region" description="Helical" evidence="2">
    <location>
        <begin position="90"/>
        <end position="111"/>
    </location>
</feature>
<feature type="region of interest" description="Disordered" evidence="1">
    <location>
        <begin position="210"/>
        <end position="229"/>
    </location>
</feature>
<gene>
    <name evidence="3" type="ORF">Mgra_00001489</name>
</gene>
<comment type="caution">
    <text evidence="3">The sequence shown here is derived from an EMBL/GenBank/DDBJ whole genome shotgun (WGS) entry which is preliminary data.</text>
</comment>
<evidence type="ECO:0000313" key="4">
    <source>
        <dbReference type="Proteomes" id="UP000605970"/>
    </source>
</evidence>
<keyword evidence="2" id="KW-1133">Transmembrane helix</keyword>
<evidence type="ECO:0000313" key="3">
    <source>
        <dbReference type="EMBL" id="KAF7638963.1"/>
    </source>
</evidence>
<accession>A0A8T0A1I5</accession>
<keyword evidence="4" id="KW-1185">Reference proteome</keyword>
<protein>
    <submittedName>
        <fullName evidence="3">Uncharacterized protein</fullName>
    </submittedName>
</protein>
<name>A0A8T0A1I5_9BILA</name>
<feature type="compositionally biased region" description="Basic and acidic residues" evidence="1">
    <location>
        <begin position="219"/>
        <end position="229"/>
    </location>
</feature>
<sequence length="229" mass="25526">MWSGNNSQAGGGSIDDPVFNFYKSNSKLTPEQMMWLNSHLTHHERAEIQNMASNSLNEINLTRGIPCALASVVGLYILKKKNMMNFTPITSGLVFGITPVVVAIITDGIFLRNHPSTLRVHERIKELYAQHSAKKELSIGGKEHGKLTYAQIREVHRNGRSIESLQKGSPYEEKLSGIEEGKQFGDKIDQTTQIKPNLSSYLGTDTSSDISFMSGTPRGFDEGNNERWK</sequence>
<dbReference type="OrthoDB" id="10466735at2759"/>
<proteinExistence type="predicted"/>
<dbReference type="Proteomes" id="UP000605970">
    <property type="component" value="Unassembled WGS sequence"/>
</dbReference>
<evidence type="ECO:0000256" key="2">
    <source>
        <dbReference type="SAM" id="Phobius"/>
    </source>
</evidence>
<reference evidence="3" key="1">
    <citation type="journal article" date="2020" name="Ecol. Evol.">
        <title>Genome structure and content of the rice root-knot nematode (Meloidogyne graminicola).</title>
        <authorList>
            <person name="Phan N.T."/>
            <person name="Danchin E.G.J."/>
            <person name="Klopp C."/>
            <person name="Perfus-Barbeoch L."/>
            <person name="Kozlowski D.K."/>
            <person name="Koutsovoulos G.D."/>
            <person name="Lopez-Roques C."/>
            <person name="Bouchez O."/>
            <person name="Zahm M."/>
            <person name="Besnard G."/>
            <person name="Bellafiore S."/>
        </authorList>
    </citation>
    <scope>NUCLEOTIDE SEQUENCE</scope>
    <source>
        <strain evidence="3">VN-18</strain>
    </source>
</reference>
<evidence type="ECO:0000256" key="1">
    <source>
        <dbReference type="SAM" id="MobiDB-lite"/>
    </source>
</evidence>
<keyword evidence="2" id="KW-0472">Membrane</keyword>
<organism evidence="3 4">
    <name type="scientific">Meloidogyne graminicola</name>
    <dbReference type="NCBI Taxonomy" id="189291"/>
    <lineage>
        <taxon>Eukaryota</taxon>
        <taxon>Metazoa</taxon>
        <taxon>Ecdysozoa</taxon>
        <taxon>Nematoda</taxon>
        <taxon>Chromadorea</taxon>
        <taxon>Rhabditida</taxon>
        <taxon>Tylenchina</taxon>
        <taxon>Tylenchomorpha</taxon>
        <taxon>Tylenchoidea</taxon>
        <taxon>Meloidogynidae</taxon>
        <taxon>Meloidogyninae</taxon>
        <taxon>Meloidogyne</taxon>
    </lineage>
</organism>
<dbReference type="EMBL" id="JABEBT010000008">
    <property type="protein sequence ID" value="KAF7638963.1"/>
    <property type="molecule type" value="Genomic_DNA"/>
</dbReference>